<dbReference type="InterPro" id="IPR000477">
    <property type="entry name" value="RT_dom"/>
</dbReference>
<feature type="region of interest" description="Disordered" evidence="9">
    <location>
        <begin position="41"/>
        <end position="243"/>
    </location>
</feature>
<dbReference type="PANTHER" id="PTHR37984">
    <property type="entry name" value="PROTEIN CBG26694"/>
    <property type="match status" value="1"/>
</dbReference>
<dbReference type="SUPFAM" id="SSF56672">
    <property type="entry name" value="DNA/RNA polymerases"/>
    <property type="match status" value="1"/>
</dbReference>
<feature type="region of interest" description="Disordered" evidence="9">
    <location>
        <begin position="460"/>
        <end position="493"/>
    </location>
</feature>
<keyword evidence="2" id="KW-0808">Transferase</keyword>
<dbReference type="GO" id="GO:0004519">
    <property type="term" value="F:endonuclease activity"/>
    <property type="evidence" value="ECO:0007669"/>
    <property type="project" value="UniProtKB-KW"/>
</dbReference>
<keyword evidence="8" id="KW-0175">Coiled coil</keyword>
<dbReference type="InterPro" id="IPR043128">
    <property type="entry name" value="Rev_trsase/Diguanyl_cyclase"/>
</dbReference>
<dbReference type="Gene3D" id="2.40.70.10">
    <property type="entry name" value="Acid Proteases"/>
    <property type="match status" value="1"/>
</dbReference>
<evidence type="ECO:0000256" key="6">
    <source>
        <dbReference type="ARBA" id="ARBA00022801"/>
    </source>
</evidence>
<proteinExistence type="predicted"/>
<feature type="compositionally biased region" description="Basic and acidic residues" evidence="9">
    <location>
        <begin position="194"/>
        <end position="208"/>
    </location>
</feature>
<dbReference type="PROSITE" id="PS50878">
    <property type="entry name" value="RT_POL"/>
    <property type="match status" value="1"/>
</dbReference>
<dbReference type="InterPro" id="IPR043502">
    <property type="entry name" value="DNA/RNA_pol_sf"/>
</dbReference>
<evidence type="ECO:0000256" key="7">
    <source>
        <dbReference type="ARBA" id="ARBA00022918"/>
    </source>
</evidence>
<evidence type="ECO:0000256" key="3">
    <source>
        <dbReference type="ARBA" id="ARBA00022695"/>
    </source>
</evidence>
<dbReference type="CDD" id="cd00303">
    <property type="entry name" value="retropepsin_like"/>
    <property type="match status" value="1"/>
</dbReference>
<evidence type="ECO:0000256" key="2">
    <source>
        <dbReference type="ARBA" id="ARBA00022679"/>
    </source>
</evidence>
<sequence>MSHGRGVIIDAGERSRRRAAEEAAKEIQTYYSGLRVVTPLARSSTGLQTAGAASARSKGRSRGPPGEVSHLSLGQKGTWLSREVSLPREVPDPPQFQSDSEPRGEEFEDAQSCQDSRNPEAGGAVTEGAYESVAARKQHEGAREGSVTGNREVWQGSAWAEGDADRKRIVSVEADTSGVINRSSGSDSGQMSEARGDEERGVALERRSLRPSAFSTPQEAATVRPGCGRFSVGGSPSRQSMKDPELEWDPFFEEEEDMAERPMFWRGVPRKRRAPEKFRGTPKENAIEWIDRFERIVRHNRWSNNDLARAIDVSLEGAAYKWIPERTTSQRTTESCVGSRNETLFLKQFVAVNLKRKTERKLRMWVEGKEEDITEYYHDVMDMCRMVQPDIDEEVRKDHLFRGLSPALYERLYVLGIKSCEEFLEEARLHADAVKTAYARWYEDARREREKPAVRAVGLDKKLPERKEGEGDETQETRGGGAYAVIGGDQTMGMTNGDRQPTEEIWIGGRPVDALVDTGAIISVISPSLASKLKLKIVPWEGPMVVTADGQPMNPREKVSLTVTNKNASVEGEALVLKTFEPEFIMGRNLMKLFRELKICFSDPPIVELGAIHMEASSGNETVRKVTAMVWVTVPKRSAVPVKVSIPESGGNDTIMLLRPSKKLLQNSGLSAGHARIDCSKTNAVVHVMNVNHTDHVIVEGTSIGHLVPIDQTSNLSLEVGEGRDAAGEVRGRSGKSREPVAFNDCVASTLAAQDRNDLIELLIEFQDVFADSGDCMGQRRAWREREFIKDEVDKMLKQGVIEPAQSSWSSPIVLVKKKDGKWRFCIDYRRLNEVTTKDVYPLPRIDDALSKLEGAALFSVVDLQSGYWQVPVVEADKPKTAFVTPDGLYQFRVMPFGLCLAPSLFQRLMDMMLARLKWTDCLVYIDDVLKMEKCAFRNERVRMLGHVVSKAGIEPGPEHCKAIEMFPRPNLNANEKAKRKWVKSFVGLCSFYRNFVSIFAQVALRGGADARKKRAPHANLFRQQSVKQVGEKLHNKEKKVPCHCVGCEEILAIHLGQELSGRLERWSFSLQEYDISIHYKKGSLHEDADALSRYPIQERDEEEQAVAIPVAVIGLDTRSWADGQDQVKQWRWIKQEFDRLCVPPERRKEALSWVHYEPTAGGKGTWGKQRLWRELGIDFIGLKWTGRLPVMSKAARVARPGTGLRGEEGADGDNAEARALRDANKKLTSYQGKCFTAEVTREVLALLQLSDRMIVPYHQQANGLESTNHTPFIMVYGREAVIPADLLAATGPSQTKLVGAEDLMKAMMELREDVKDRLAMVEQRQKTKYDARVSGTPVYEPGDLVFIFRPQRKKGLLEKSLHQYVGPYKVIRQKFVVESDEESDSDEEAKRLEHADTDLDVELANTNSGVAWADTGTEEARAETEEGIACAETDMGETPEVDTGVTPDASTAATAKEPPARREKGRMRRRPLEPIAEMDEGLQDGKDSAAPATKGITSGSSDQEETGNRLDKEHAVLQGLCRDSEWVVIYDVPTKRAEQVIKLVIVWIEDMARAFDKAITGNFPMEVTSFLEGPARDLAEIKARAERQRQEFRELERALKGDGTRQKRGLFDGGGQLLKWLFGTATTKDLETVHSTLESFDKKGLEVVNLLQEQAALLNVTMGHLAEDESEISALMAAAGQMRREQAHLRKVFIDSWTHLARELFFLQKVTRSVEKSNRALDWTADVLHGWQTGLADAAIGKLSPLLCPPNVLAKALNSVRQALPQGWGLTPALQVGNGWRAYQEARVEAALANGNVRLFIHLSVFEFNYAFQIYSVFPMPVATSKEESVSHSYAGLAPYQEEQEGIQRNCHLDSKKWTGIDLFYIGERKWGYAGKDNITIVLQCPGKRMGGIGLPQLLPAAGVRKIPRLCSATSDEWVLQASFRQIMPVNVTSVIDEEAAGMLSGLLAPMVKQSQPVAKSPIMEKAPAVLRMPTRIDLAGTSSQLKAVERLQR</sequence>
<dbReference type="FunFam" id="3.10.10.10:FF:000007">
    <property type="entry name" value="Retrovirus-related Pol polyprotein from transposon 17.6-like Protein"/>
    <property type="match status" value="1"/>
</dbReference>
<dbReference type="InterPro" id="IPR021109">
    <property type="entry name" value="Peptidase_aspartic_dom_sf"/>
</dbReference>
<keyword evidence="13" id="KW-1185">Reference proteome</keyword>
<keyword evidence="6" id="KW-0378">Hydrolase</keyword>
<evidence type="ECO:0000256" key="4">
    <source>
        <dbReference type="ARBA" id="ARBA00022722"/>
    </source>
</evidence>
<dbReference type="InterPro" id="IPR001995">
    <property type="entry name" value="Peptidase_A2_cat"/>
</dbReference>
<dbReference type="GO" id="GO:0004190">
    <property type="term" value="F:aspartic-type endopeptidase activity"/>
    <property type="evidence" value="ECO:0007669"/>
    <property type="project" value="InterPro"/>
</dbReference>
<evidence type="ECO:0000256" key="5">
    <source>
        <dbReference type="ARBA" id="ARBA00022759"/>
    </source>
</evidence>
<feature type="domain" description="Reverse transcriptase" evidence="11">
    <location>
        <begin position="797"/>
        <end position="987"/>
    </location>
</feature>
<feature type="coiled-coil region" evidence="8">
    <location>
        <begin position="1576"/>
        <end position="1603"/>
    </location>
</feature>
<keyword evidence="5" id="KW-0255">Endonuclease</keyword>
<protein>
    <recommendedName>
        <fullName evidence="14">Reverse transcriptase</fullName>
    </recommendedName>
</protein>
<dbReference type="OrthoDB" id="10492985at2759"/>
<dbReference type="EMBL" id="LRGB01000001">
    <property type="protein sequence ID" value="KZS22106.1"/>
    <property type="molecule type" value="Genomic_DNA"/>
</dbReference>
<keyword evidence="4" id="KW-0540">Nuclease</keyword>
<dbReference type="SUPFAM" id="SSF50630">
    <property type="entry name" value="Acid proteases"/>
    <property type="match status" value="1"/>
</dbReference>
<evidence type="ECO:0000313" key="12">
    <source>
        <dbReference type="EMBL" id="KZS22106.1"/>
    </source>
</evidence>
<name>A0A162TDJ4_9CRUS</name>
<dbReference type="Pfam" id="PF00078">
    <property type="entry name" value="RVT_1"/>
    <property type="match status" value="1"/>
</dbReference>
<dbReference type="GO" id="GO:0003964">
    <property type="term" value="F:RNA-directed DNA polymerase activity"/>
    <property type="evidence" value="ECO:0007669"/>
    <property type="project" value="UniProtKB-KW"/>
</dbReference>
<dbReference type="Pfam" id="PF13650">
    <property type="entry name" value="Asp_protease_2"/>
    <property type="match status" value="1"/>
</dbReference>
<comment type="caution">
    <text evidence="12">The sequence shown here is derived from an EMBL/GenBank/DDBJ whole genome shotgun (WGS) entry which is preliminary data.</text>
</comment>
<reference evidence="12 13" key="1">
    <citation type="submission" date="2016-03" db="EMBL/GenBank/DDBJ databases">
        <title>EvidentialGene: Evidence-directed Construction of Genes on Genomes.</title>
        <authorList>
            <person name="Gilbert D.G."/>
            <person name="Choi J.-H."/>
            <person name="Mockaitis K."/>
            <person name="Colbourne J."/>
            <person name="Pfrender M."/>
        </authorList>
    </citation>
    <scope>NUCLEOTIDE SEQUENCE [LARGE SCALE GENOMIC DNA]</scope>
    <source>
        <strain evidence="12 13">Xinb3</strain>
        <tissue evidence="12">Complete organism</tissue>
    </source>
</reference>
<dbReference type="InterPro" id="IPR050951">
    <property type="entry name" value="Retrovirus_Pol_polyprotein"/>
</dbReference>
<dbReference type="Gene3D" id="3.10.10.10">
    <property type="entry name" value="HIV Type 1 Reverse Transcriptase, subunit A, domain 1"/>
    <property type="match status" value="1"/>
</dbReference>
<feature type="region of interest" description="Disordered" evidence="9">
    <location>
        <begin position="1436"/>
        <end position="1509"/>
    </location>
</feature>
<dbReference type="PROSITE" id="PS50175">
    <property type="entry name" value="ASP_PROT_RETROV"/>
    <property type="match status" value="1"/>
</dbReference>
<evidence type="ECO:0000313" key="13">
    <source>
        <dbReference type="Proteomes" id="UP000076858"/>
    </source>
</evidence>
<feature type="compositionally biased region" description="Basic and acidic residues" evidence="9">
    <location>
        <begin position="460"/>
        <end position="469"/>
    </location>
</feature>
<dbReference type="PANTHER" id="PTHR37984:SF5">
    <property type="entry name" value="PROTEIN NYNRIN-LIKE"/>
    <property type="match status" value="1"/>
</dbReference>
<keyword evidence="3" id="KW-0548">Nucleotidyltransferase</keyword>
<accession>A0A162TDJ4</accession>
<evidence type="ECO:0000256" key="1">
    <source>
        <dbReference type="ARBA" id="ARBA00022670"/>
    </source>
</evidence>
<keyword evidence="7" id="KW-0695">RNA-directed DNA polymerase</keyword>
<dbReference type="Gene3D" id="3.30.70.270">
    <property type="match status" value="1"/>
</dbReference>
<feature type="domain" description="Peptidase A2" evidence="10">
    <location>
        <begin position="512"/>
        <end position="590"/>
    </location>
</feature>
<gene>
    <name evidence="12" type="ORF">APZ42_010828</name>
</gene>
<keyword evidence="1" id="KW-0645">Protease</keyword>
<evidence type="ECO:0000259" key="10">
    <source>
        <dbReference type="PROSITE" id="PS50175"/>
    </source>
</evidence>
<evidence type="ECO:0008006" key="14">
    <source>
        <dbReference type="Google" id="ProtNLM"/>
    </source>
</evidence>
<dbReference type="GO" id="GO:0006508">
    <property type="term" value="P:proteolysis"/>
    <property type="evidence" value="ECO:0007669"/>
    <property type="project" value="UniProtKB-KW"/>
</dbReference>
<evidence type="ECO:0000256" key="9">
    <source>
        <dbReference type="SAM" id="MobiDB-lite"/>
    </source>
</evidence>
<feature type="compositionally biased region" description="Polar residues" evidence="9">
    <location>
        <begin position="178"/>
        <end position="191"/>
    </location>
</feature>
<organism evidence="12 13">
    <name type="scientific">Daphnia magna</name>
    <dbReference type="NCBI Taxonomy" id="35525"/>
    <lineage>
        <taxon>Eukaryota</taxon>
        <taxon>Metazoa</taxon>
        <taxon>Ecdysozoa</taxon>
        <taxon>Arthropoda</taxon>
        <taxon>Crustacea</taxon>
        <taxon>Branchiopoda</taxon>
        <taxon>Diplostraca</taxon>
        <taxon>Cladocera</taxon>
        <taxon>Anomopoda</taxon>
        <taxon>Daphniidae</taxon>
        <taxon>Daphnia</taxon>
    </lineage>
</organism>
<dbReference type="CDD" id="cd01647">
    <property type="entry name" value="RT_LTR"/>
    <property type="match status" value="1"/>
</dbReference>
<dbReference type="Proteomes" id="UP000076858">
    <property type="component" value="Unassembled WGS sequence"/>
</dbReference>
<evidence type="ECO:0000259" key="11">
    <source>
        <dbReference type="PROSITE" id="PS50878"/>
    </source>
</evidence>
<evidence type="ECO:0000256" key="8">
    <source>
        <dbReference type="SAM" id="Coils"/>
    </source>
</evidence>